<reference evidence="13" key="1">
    <citation type="journal article" date="2014" name="Int. J. Syst. Evol. Microbiol.">
        <title>Complete genome sequence of Corynebacterium casei LMG S-19264T (=DSM 44701T), isolated from a smear-ripened cheese.</title>
        <authorList>
            <consortium name="US DOE Joint Genome Institute (JGI-PGF)"/>
            <person name="Walter F."/>
            <person name="Albersmeier A."/>
            <person name="Kalinowski J."/>
            <person name="Ruckert C."/>
        </authorList>
    </citation>
    <scope>NUCLEOTIDE SEQUENCE</scope>
    <source>
        <strain evidence="13">CGMCC 1.12214</strain>
    </source>
</reference>
<dbReference type="CDD" id="cd00616">
    <property type="entry name" value="AHBA_syn"/>
    <property type="match status" value="1"/>
</dbReference>
<feature type="modified residue" description="N6-(pyridoxal phosphate)lysine" evidence="11">
    <location>
        <position position="219"/>
    </location>
</feature>
<gene>
    <name evidence="13" type="ORF">GCM10007036_15730</name>
</gene>
<evidence type="ECO:0000256" key="3">
    <source>
        <dbReference type="ARBA" id="ARBA00022576"/>
    </source>
</evidence>
<evidence type="ECO:0000256" key="7">
    <source>
        <dbReference type="ARBA" id="ARBA00051587"/>
    </source>
</evidence>
<dbReference type="FunFam" id="3.40.640.10:FF:000090">
    <property type="entry name" value="Pyridoxal phosphate-dependent aminotransferase"/>
    <property type="match status" value="1"/>
</dbReference>
<dbReference type="GO" id="GO:0000271">
    <property type="term" value="P:polysaccharide biosynthetic process"/>
    <property type="evidence" value="ECO:0007669"/>
    <property type="project" value="TreeGrafter"/>
</dbReference>
<reference evidence="13" key="2">
    <citation type="submission" date="2020-09" db="EMBL/GenBank/DDBJ databases">
        <authorList>
            <person name="Sun Q."/>
            <person name="Zhou Y."/>
        </authorList>
    </citation>
    <scope>NUCLEOTIDE SEQUENCE</scope>
    <source>
        <strain evidence="13">CGMCC 1.12214</strain>
    </source>
</reference>
<dbReference type="GO" id="GO:0102933">
    <property type="term" value="F:GDP-4-dehydro-6-deoxy-D-mannose-4-aminotransferase activity"/>
    <property type="evidence" value="ECO:0007669"/>
    <property type="project" value="UniProtKB-EC"/>
</dbReference>
<dbReference type="NCBIfam" id="TIGR04181">
    <property type="entry name" value="NHT_00031"/>
    <property type="match status" value="1"/>
</dbReference>
<evidence type="ECO:0000256" key="9">
    <source>
        <dbReference type="ARBA" id="ARBA00074221"/>
    </source>
</evidence>
<evidence type="ECO:0000313" key="13">
    <source>
        <dbReference type="EMBL" id="GGH15603.1"/>
    </source>
</evidence>
<organism evidence="13 14">
    <name type="scientific">Alsobacter metallidurans</name>
    <dbReference type="NCBI Taxonomy" id="340221"/>
    <lineage>
        <taxon>Bacteria</taxon>
        <taxon>Pseudomonadati</taxon>
        <taxon>Pseudomonadota</taxon>
        <taxon>Alphaproteobacteria</taxon>
        <taxon>Hyphomicrobiales</taxon>
        <taxon>Alsobacteraceae</taxon>
        <taxon>Alsobacter</taxon>
    </lineage>
</organism>
<comment type="catalytic activity">
    <reaction evidence="7">
        <text>GDP-alpha-D-perosamine + 2-oxoglutarate = GDP-4-dehydro-alpha-D-rhamnose + L-glutamate</text>
        <dbReference type="Rhea" id="RHEA:36779"/>
        <dbReference type="ChEBI" id="CHEBI:16810"/>
        <dbReference type="ChEBI" id="CHEBI:29985"/>
        <dbReference type="ChEBI" id="CHEBI:57964"/>
        <dbReference type="ChEBI" id="CHEBI:73996"/>
        <dbReference type="EC" id="2.6.1.102"/>
    </reaction>
</comment>
<dbReference type="Gene3D" id="3.90.1150.10">
    <property type="entry name" value="Aspartate Aminotransferase, domain 1"/>
    <property type="match status" value="1"/>
</dbReference>
<dbReference type="EMBL" id="BMES01000001">
    <property type="protein sequence ID" value="GGH15603.1"/>
    <property type="molecule type" value="Genomic_DNA"/>
</dbReference>
<dbReference type="InterPro" id="IPR015424">
    <property type="entry name" value="PyrdxlP-dep_Trfase"/>
</dbReference>
<dbReference type="PIRSF" id="PIRSF000390">
    <property type="entry name" value="PLP_StrS"/>
    <property type="match status" value="1"/>
</dbReference>
<comment type="cofactor">
    <cofactor evidence="1">
        <name>pyridoxal 5'-phosphate</name>
        <dbReference type="ChEBI" id="CHEBI:597326"/>
    </cofactor>
</comment>
<dbReference type="RefSeq" id="WP_188517094.1">
    <property type="nucleotide sequence ID" value="NZ_BMES01000001.1"/>
</dbReference>
<dbReference type="InterPro" id="IPR000653">
    <property type="entry name" value="DegT/StrS_aminotransferase"/>
</dbReference>
<dbReference type="PANTHER" id="PTHR30244:SF30">
    <property type="entry name" value="BLR5990 PROTEIN"/>
    <property type="match status" value="1"/>
</dbReference>
<evidence type="ECO:0000256" key="6">
    <source>
        <dbReference type="ARBA" id="ARBA00037999"/>
    </source>
</evidence>
<comment type="similarity">
    <text evidence="6 12">Belongs to the DegT/DnrJ/EryC1 family.</text>
</comment>
<dbReference type="Proteomes" id="UP000603912">
    <property type="component" value="Unassembled WGS sequence"/>
</dbReference>
<keyword evidence="4" id="KW-0808">Transferase</keyword>
<evidence type="ECO:0000256" key="5">
    <source>
        <dbReference type="ARBA" id="ARBA00022898"/>
    </source>
</evidence>
<proteinExistence type="inferred from homology"/>
<keyword evidence="3" id="KW-0032">Aminotransferase</keyword>
<evidence type="ECO:0000256" key="10">
    <source>
        <dbReference type="PIRSR" id="PIRSR000390-1"/>
    </source>
</evidence>
<dbReference type="GO" id="GO:0030170">
    <property type="term" value="F:pyridoxal phosphate binding"/>
    <property type="evidence" value="ECO:0007669"/>
    <property type="project" value="TreeGrafter"/>
</dbReference>
<feature type="active site" description="Proton acceptor" evidence="10">
    <location>
        <position position="219"/>
    </location>
</feature>
<evidence type="ECO:0000256" key="8">
    <source>
        <dbReference type="ARBA" id="ARBA00066317"/>
    </source>
</evidence>
<evidence type="ECO:0000256" key="11">
    <source>
        <dbReference type="PIRSR" id="PIRSR000390-2"/>
    </source>
</evidence>
<dbReference type="Pfam" id="PF01041">
    <property type="entry name" value="DegT_DnrJ_EryC1"/>
    <property type="match status" value="1"/>
</dbReference>
<evidence type="ECO:0000256" key="1">
    <source>
        <dbReference type="ARBA" id="ARBA00001933"/>
    </source>
</evidence>
<name>A0A917I673_9HYPH</name>
<dbReference type="InterPro" id="IPR026385">
    <property type="entry name" value="LegC-like"/>
</dbReference>
<dbReference type="PANTHER" id="PTHR30244">
    <property type="entry name" value="TRANSAMINASE"/>
    <property type="match status" value="1"/>
</dbReference>
<comment type="caution">
    <text evidence="13">The sequence shown here is derived from an EMBL/GenBank/DDBJ whole genome shotgun (WGS) entry which is preliminary data.</text>
</comment>
<evidence type="ECO:0000256" key="2">
    <source>
        <dbReference type="ARBA" id="ARBA00005125"/>
    </source>
</evidence>
<sequence length="390" mass="42280">MTSVDNSRLIDALKGVLGPADALIPLHEPRFAGREWELLKDCLDTGWVSSVGQYVDGFEARLAETCGAGRAVAVVNGTAALHMALLVAGVRPDDEVIVPTLTFVATVNAVVYCGAVPHLVDSEMLTLGMDPAKLGRHLERIGTRRDGVLVNRETGRTIRAIVPMHTFGHPVDMDRLNAIAEQFGLPVIEDATESLGTLYKGRPSGSLAPIGTLSFNGNKIVTTGGGGAVLTHDPVLGARAKHLTTTAKVPHRWAFDHDELGYNYRLPNLNAALGVAQLEQLPGFLDAKRALAERYAQALEGVSGLRFFREPAFARSNYWLNAVLLDADDEAERDRVLQATNDAGLMTRPVWTVMHKLSMYRDCPRDDLSVAESIGRRLINIPSSAKHGLR</sequence>
<evidence type="ECO:0000313" key="14">
    <source>
        <dbReference type="Proteomes" id="UP000603912"/>
    </source>
</evidence>
<protein>
    <recommendedName>
        <fullName evidence="9">GDP-perosamine synthase</fullName>
        <ecNumber evidence="8">2.6.1.102</ecNumber>
    </recommendedName>
</protein>
<dbReference type="InterPro" id="IPR015422">
    <property type="entry name" value="PyrdxlP-dep_Trfase_small"/>
</dbReference>
<dbReference type="EC" id="2.6.1.102" evidence="8"/>
<comment type="pathway">
    <text evidence="2">Bacterial outer membrane biogenesis; LPS O-antigen biosynthesis.</text>
</comment>
<evidence type="ECO:0000256" key="12">
    <source>
        <dbReference type="RuleBase" id="RU004508"/>
    </source>
</evidence>
<dbReference type="InterPro" id="IPR015421">
    <property type="entry name" value="PyrdxlP-dep_Trfase_major"/>
</dbReference>
<keyword evidence="5 11" id="KW-0663">Pyridoxal phosphate</keyword>
<dbReference type="AlphaFoldDB" id="A0A917I673"/>
<accession>A0A917I673</accession>
<dbReference type="SUPFAM" id="SSF53383">
    <property type="entry name" value="PLP-dependent transferases"/>
    <property type="match status" value="1"/>
</dbReference>
<dbReference type="Gene3D" id="3.40.640.10">
    <property type="entry name" value="Type I PLP-dependent aspartate aminotransferase-like (Major domain)"/>
    <property type="match status" value="1"/>
</dbReference>
<evidence type="ECO:0000256" key="4">
    <source>
        <dbReference type="ARBA" id="ARBA00022679"/>
    </source>
</evidence>
<keyword evidence="14" id="KW-1185">Reference proteome</keyword>